<dbReference type="EMBL" id="KV424095">
    <property type="protein sequence ID" value="KZT51709.1"/>
    <property type="molecule type" value="Genomic_DNA"/>
</dbReference>
<dbReference type="Proteomes" id="UP000076842">
    <property type="component" value="Unassembled WGS sequence"/>
</dbReference>
<evidence type="ECO:0000313" key="2">
    <source>
        <dbReference type="Proteomes" id="UP000076842"/>
    </source>
</evidence>
<keyword evidence="2" id="KW-1185">Reference proteome</keyword>
<organism evidence="1 2">
    <name type="scientific">Calocera cornea HHB12733</name>
    <dbReference type="NCBI Taxonomy" id="1353952"/>
    <lineage>
        <taxon>Eukaryota</taxon>
        <taxon>Fungi</taxon>
        <taxon>Dikarya</taxon>
        <taxon>Basidiomycota</taxon>
        <taxon>Agaricomycotina</taxon>
        <taxon>Dacrymycetes</taxon>
        <taxon>Dacrymycetales</taxon>
        <taxon>Dacrymycetaceae</taxon>
        <taxon>Calocera</taxon>
    </lineage>
</organism>
<name>A0A165CZ05_9BASI</name>
<proteinExistence type="predicted"/>
<accession>A0A165CZ05</accession>
<dbReference type="InParanoid" id="A0A165CZ05"/>
<gene>
    <name evidence="1" type="ORF">CALCODRAFT_487722</name>
</gene>
<protein>
    <submittedName>
        <fullName evidence="1">Uncharacterized protein</fullName>
    </submittedName>
</protein>
<dbReference type="AlphaFoldDB" id="A0A165CZ05"/>
<evidence type="ECO:0000313" key="1">
    <source>
        <dbReference type="EMBL" id="KZT51709.1"/>
    </source>
</evidence>
<reference evidence="1 2" key="1">
    <citation type="journal article" date="2016" name="Mol. Biol. Evol.">
        <title>Comparative Genomics of Early-Diverging Mushroom-Forming Fungi Provides Insights into the Origins of Lignocellulose Decay Capabilities.</title>
        <authorList>
            <person name="Nagy L.G."/>
            <person name="Riley R."/>
            <person name="Tritt A."/>
            <person name="Adam C."/>
            <person name="Daum C."/>
            <person name="Floudas D."/>
            <person name="Sun H."/>
            <person name="Yadav J.S."/>
            <person name="Pangilinan J."/>
            <person name="Larsson K.H."/>
            <person name="Matsuura K."/>
            <person name="Barry K."/>
            <person name="Labutti K."/>
            <person name="Kuo R."/>
            <person name="Ohm R.A."/>
            <person name="Bhattacharya S.S."/>
            <person name="Shirouzu T."/>
            <person name="Yoshinaga Y."/>
            <person name="Martin F.M."/>
            <person name="Grigoriev I.V."/>
            <person name="Hibbett D.S."/>
        </authorList>
    </citation>
    <scope>NUCLEOTIDE SEQUENCE [LARGE SCALE GENOMIC DNA]</scope>
    <source>
        <strain evidence="1 2">HHB12733</strain>
    </source>
</reference>
<sequence>MPTRTFESGYPWACGLKDAIKLPPLWFPILDMEGVWRLAPQSSQSWFPAEGEAQVRIMRPSHAIYHTVPYPPAADQSVVLHFNPVHRGDIEDRLADPKVHGGSREPSLAPQRLDTTTPWLQFSTSQMPACQNFESLPTYYIHDRSGIPPSIIQSFIGIYTSMSNVQRGFAHNVKFAT</sequence>